<evidence type="ECO:0000313" key="17">
    <source>
        <dbReference type="Proteomes" id="UP000284640"/>
    </source>
</evidence>
<dbReference type="RefSeq" id="WP_016274411.1">
    <property type="nucleotide sequence ID" value="NZ_BQNL01000001.1"/>
</dbReference>
<reference evidence="1 12" key="1">
    <citation type="submission" date="2015-09" db="EMBL/GenBank/DDBJ databases">
        <authorList>
            <consortium name="Pathogen Informatics"/>
        </authorList>
    </citation>
    <scope>NUCLEOTIDE SEQUENCE [LARGE SCALE GENOMIC DNA]</scope>
    <source>
        <strain evidence="1 12">2789STDY5608791</strain>
    </source>
</reference>
<dbReference type="Proteomes" id="UP000095419">
    <property type="component" value="Unassembled WGS sequence"/>
</dbReference>
<dbReference type="EMBL" id="WCTY01000034">
    <property type="protein sequence ID" value="KAB4181169.1"/>
    <property type="molecule type" value="Genomic_DNA"/>
</dbReference>
<dbReference type="Pfam" id="PF04301">
    <property type="entry name" value="BioG"/>
    <property type="match status" value="1"/>
</dbReference>
<dbReference type="EMBL" id="QSOF01000009">
    <property type="protein sequence ID" value="RGI76751.1"/>
    <property type="molecule type" value="Genomic_DNA"/>
</dbReference>
<evidence type="ECO:0000313" key="6">
    <source>
        <dbReference type="EMBL" id="OUN53576.1"/>
    </source>
</evidence>
<evidence type="ECO:0000313" key="14">
    <source>
        <dbReference type="Proteomes" id="UP000261295"/>
    </source>
</evidence>
<dbReference type="EMBL" id="JAQNSI010000274">
    <property type="protein sequence ID" value="MDC1900884.1"/>
    <property type="molecule type" value="Genomic_DNA"/>
</dbReference>
<evidence type="ECO:0000313" key="16">
    <source>
        <dbReference type="Proteomes" id="UP000284514"/>
    </source>
</evidence>
<evidence type="ECO:0000313" key="1">
    <source>
        <dbReference type="EMBL" id="CUP38959.1"/>
    </source>
</evidence>
<dbReference type="EMBL" id="QSIF01000026">
    <property type="protein sequence ID" value="RHC72415.1"/>
    <property type="molecule type" value="Genomic_DNA"/>
</dbReference>
<dbReference type="InterPro" id="IPR007398">
    <property type="entry name" value="BioG"/>
</dbReference>
<dbReference type="EMBL" id="QSTL01000020">
    <property type="protein sequence ID" value="RGM52517.1"/>
    <property type="molecule type" value="Genomic_DNA"/>
</dbReference>
<dbReference type="EMBL" id="NFHS01000007">
    <property type="protein sequence ID" value="OUN53576.1"/>
    <property type="molecule type" value="Genomic_DNA"/>
</dbReference>
<evidence type="ECO:0000313" key="5">
    <source>
        <dbReference type="EMBL" id="MDC1900884.1"/>
    </source>
</evidence>
<dbReference type="Proteomes" id="UP001222603">
    <property type="component" value="Unassembled WGS sequence"/>
</dbReference>
<accession>A0A174MZ32</accession>
<dbReference type="EMBL" id="CYZF01000011">
    <property type="protein sequence ID" value="CUP38959.1"/>
    <property type="molecule type" value="Genomic_DNA"/>
</dbReference>
<evidence type="ECO:0000313" key="8">
    <source>
        <dbReference type="EMBL" id="RGM52517.1"/>
    </source>
</evidence>
<reference evidence="6" key="3">
    <citation type="journal article" date="2018" name="BMC Genomics">
        <title>Whole genome sequencing and function prediction of 133 gut anaerobes isolated from chicken caecum in pure cultures.</title>
        <authorList>
            <person name="Medvecky M."/>
            <person name="Cejkova D."/>
            <person name="Polansky O."/>
            <person name="Karasova D."/>
            <person name="Kubasova T."/>
            <person name="Cizek A."/>
            <person name="Rychlik I."/>
        </authorList>
    </citation>
    <scope>NUCLEOTIDE SEQUENCE</scope>
    <source>
        <strain evidence="6">An67</strain>
    </source>
</reference>
<dbReference type="EMBL" id="QSKL01000021">
    <property type="protein sequence ID" value="RHE57097.1"/>
    <property type="molecule type" value="Genomic_DNA"/>
</dbReference>
<evidence type="ECO:0000313" key="13">
    <source>
        <dbReference type="Proteomes" id="UP000196329"/>
    </source>
</evidence>
<name>A0A174MZ32_BACUN</name>
<evidence type="ECO:0000313" key="12">
    <source>
        <dbReference type="Proteomes" id="UP000095419"/>
    </source>
</evidence>
<dbReference type="Proteomes" id="UP000284640">
    <property type="component" value="Unassembled WGS sequence"/>
</dbReference>
<dbReference type="AlphaFoldDB" id="A0A174MZ32"/>
<dbReference type="Proteomes" id="UP000431575">
    <property type="component" value="Unassembled WGS sequence"/>
</dbReference>
<dbReference type="ESTHER" id="bacun-a0a078s0j4">
    <property type="family name" value="BioG_Pimeloyl-ACP-methyl-esterase"/>
</dbReference>
<dbReference type="EMBL" id="BQNL01000001">
    <property type="protein sequence ID" value="GKH15014.1"/>
    <property type="molecule type" value="Genomic_DNA"/>
</dbReference>
<dbReference type="Proteomes" id="UP000487221">
    <property type="component" value="Unassembled WGS sequence"/>
</dbReference>
<evidence type="ECO:0000313" key="4">
    <source>
        <dbReference type="EMBL" id="KAB4239449.1"/>
    </source>
</evidence>
<reference evidence="5" key="7">
    <citation type="submission" date="2022-10" db="EMBL/GenBank/DDBJ databases">
        <title>Human gut microbiome strain richness.</title>
        <authorList>
            <person name="Chen-Liaw A."/>
        </authorList>
    </citation>
    <scope>NUCLEOTIDE SEQUENCE</scope>
    <source>
        <strain evidence="5">1001713st1_F9_1001713B170221_170320</strain>
    </source>
</reference>
<dbReference type="Proteomes" id="UP000284514">
    <property type="component" value="Unassembled WGS sequence"/>
</dbReference>
<reference evidence="13" key="2">
    <citation type="submission" date="2017-04" db="EMBL/GenBank/DDBJ databases">
        <title>Function of individual gut microbiota members based on whole genome sequencing of pure cultures obtained from chicken caecum.</title>
        <authorList>
            <person name="Medvecky M."/>
            <person name="Cejkova D."/>
            <person name="Polansky O."/>
            <person name="Karasova D."/>
            <person name="Kubasova T."/>
            <person name="Cizek A."/>
            <person name="Rychlik I."/>
        </authorList>
    </citation>
    <scope>NUCLEOTIDE SEQUENCE [LARGE SCALE GENOMIC DNA]</scope>
    <source>
        <strain evidence="13">An67</strain>
    </source>
</reference>
<evidence type="ECO:0000313" key="2">
    <source>
        <dbReference type="EMBL" id="GKH15014.1"/>
    </source>
</evidence>
<dbReference type="Proteomes" id="UP000286114">
    <property type="component" value="Unassembled WGS sequence"/>
</dbReference>
<evidence type="ECO:0000313" key="9">
    <source>
        <dbReference type="EMBL" id="RHB75744.1"/>
    </source>
</evidence>
<reference evidence="2" key="6">
    <citation type="submission" date="2022-01" db="EMBL/GenBank/DDBJ databases">
        <title>Novel bile acid biosynthetic pathways are enriched in the microbiome of centenarians.</title>
        <authorList>
            <person name="Sato Y."/>
            <person name="Atarashi K."/>
            <person name="Plichta R.D."/>
            <person name="Arai Y."/>
            <person name="Sasajima S."/>
            <person name="Kearney M.S."/>
            <person name="Suda W."/>
            <person name="Takeshita K."/>
            <person name="Sasaki T."/>
            <person name="Okamoto S."/>
            <person name="Skelly N.A."/>
            <person name="Okamura Y."/>
            <person name="Vlamakis H."/>
            <person name="Li Y."/>
            <person name="Tanoue T."/>
            <person name="Takei H."/>
            <person name="Nittono H."/>
            <person name="Narushima S."/>
            <person name="Irie J."/>
            <person name="Itoh H."/>
            <person name="Moriya K."/>
            <person name="Sugiura Y."/>
            <person name="Suematsu M."/>
            <person name="Moritoki N."/>
            <person name="Shibata S."/>
            <person name="Littman R.D."/>
            <person name="Fischbach A.M."/>
            <person name="Uwamino Y."/>
            <person name="Inoue T."/>
            <person name="Honda A."/>
            <person name="Hattori M."/>
            <person name="Murai T."/>
            <person name="Xavier J.R."/>
            <person name="Hirose N."/>
            <person name="Honda K."/>
        </authorList>
    </citation>
    <scope>NUCLEOTIDE SEQUENCE</scope>
    <source>
        <strain evidence="2">CE91-St12</strain>
    </source>
</reference>
<dbReference type="EMBL" id="QSHA01000003">
    <property type="protein sequence ID" value="RHB75744.1"/>
    <property type="molecule type" value="Genomic_DNA"/>
</dbReference>
<evidence type="ECO:0000313" key="7">
    <source>
        <dbReference type="EMBL" id="RGI76751.1"/>
    </source>
</evidence>
<evidence type="ECO:0000313" key="20">
    <source>
        <dbReference type="Proteomes" id="UP000487221"/>
    </source>
</evidence>
<reference evidence="14 15" key="4">
    <citation type="submission" date="2018-08" db="EMBL/GenBank/DDBJ databases">
        <title>A genome reference for cultivated species of the human gut microbiota.</title>
        <authorList>
            <person name="Zou Y."/>
            <person name="Xue W."/>
            <person name="Luo G."/>
        </authorList>
    </citation>
    <scope>NUCLEOTIDE SEQUENCE [LARGE SCALE GENOMIC DNA]</scope>
    <source>
        <strain evidence="11 17">AM27-46</strain>
        <strain evidence="10 16">AM34-25</strain>
        <strain evidence="9 18">AM39-1</strain>
        <strain evidence="8 14">OM07-9</strain>
        <strain evidence="7 15">TM10-17</strain>
    </source>
</reference>
<dbReference type="Proteomes" id="UP001055048">
    <property type="component" value="Unassembled WGS sequence"/>
</dbReference>
<dbReference type="EMBL" id="WCTM01000011">
    <property type="protein sequence ID" value="KAB4239449.1"/>
    <property type="molecule type" value="Genomic_DNA"/>
</dbReference>
<dbReference type="InterPro" id="IPR029058">
    <property type="entry name" value="AB_hydrolase_fold"/>
</dbReference>
<gene>
    <name evidence="6" type="ORF">B5G17_14615</name>
    <name evidence="2" type="ORF">CE91St12_32240</name>
    <name evidence="11" type="ORF">DW729_16460</name>
    <name evidence="10" type="ORF">DW831_14650</name>
    <name evidence="9" type="ORF">DW873_06330</name>
    <name evidence="8" type="ORF">DXC07_17430</name>
    <name evidence="7" type="ORF">DXD90_07975</name>
    <name evidence="1" type="ORF">ERS417307_03584</name>
    <name evidence="4" type="ORF">GAP41_17000</name>
    <name evidence="3" type="ORF">GAQ44_16635</name>
    <name evidence="5" type="ORF">POZ10_09645</name>
</gene>
<evidence type="ECO:0000313" key="11">
    <source>
        <dbReference type="EMBL" id="RHE57097.1"/>
    </source>
</evidence>
<evidence type="ECO:0000313" key="3">
    <source>
        <dbReference type="EMBL" id="KAB4181169.1"/>
    </source>
</evidence>
<evidence type="ECO:0000313" key="19">
    <source>
        <dbReference type="Proteomes" id="UP000431575"/>
    </source>
</evidence>
<dbReference type="Proteomes" id="UP000261295">
    <property type="component" value="Unassembled WGS sequence"/>
</dbReference>
<evidence type="ECO:0000313" key="18">
    <source>
        <dbReference type="Proteomes" id="UP000286114"/>
    </source>
</evidence>
<reference evidence="19 20" key="5">
    <citation type="journal article" date="2019" name="Nat. Med.">
        <title>A library of human gut bacterial isolates paired with longitudinal multiomics data enables mechanistic microbiome research.</title>
        <authorList>
            <person name="Poyet M."/>
            <person name="Groussin M."/>
            <person name="Gibbons S.M."/>
            <person name="Avila-Pacheco J."/>
            <person name="Jiang X."/>
            <person name="Kearney S.M."/>
            <person name="Perrotta A.R."/>
            <person name="Berdy B."/>
            <person name="Zhao S."/>
            <person name="Lieberman T.D."/>
            <person name="Swanson P.K."/>
            <person name="Smith M."/>
            <person name="Roesemann S."/>
            <person name="Alexander J.E."/>
            <person name="Rich S.A."/>
            <person name="Livny J."/>
            <person name="Vlamakis H."/>
            <person name="Clish C."/>
            <person name="Bullock K."/>
            <person name="Deik A."/>
            <person name="Scott J."/>
            <person name="Pierce K.A."/>
            <person name="Xavier R.J."/>
            <person name="Alm E.J."/>
        </authorList>
    </citation>
    <scope>NUCLEOTIDE SEQUENCE [LARGE SCALE GENOMIC DNA]</scope>
    <source>
        <strain evidence="3 20">BIOML-A19</strain>
        <strain evidence="4 19">BIOML-A6</strain>
    </source>
</reference>
<protein>
    <submittedName>
        <fullName evidence="2">Biotin synthase</fullName>
    </submittedName>
    <submittedName>
        <fullName evidence="1">Biotin synthesis protein BioC</fullName>
    </submittedName>
    <submittedName>
        <fullName evidence="3">DUF452 family protein</fullName>
    </submittedName>
</protein>
<sequence>MKQVYIIKKNNPKLLLFFAGWAADETPFKQYCPQGMDYMICYDYRTLDFDTSILEQYRQVNVVAWSMGVWAAPIALASVPKEKLLLIAFNGTITPIGDTDGIPEKTFRDTLSGLTPASLQKFMRRMCKDSNAYKAFLAITPRRDFNEIKEELELIEKKYTQMRGITIDENGNYIYSNDDEMDAYVNDKYQYIDYDYAFIGVNDRIFPLENMKLNFDYMFDDDKLIVADCAHYDEPMFRFLLQDMWSMPIDDFLSHLRELDT</sequence>
<organism evidence="1 12">
    <name type="scientific">Bacteroides uniformis</name>
    <dbReference type="NCBI Taxonomy" id="820"/>
    <lineage>
        <taxon>Bacteria</taxon>
        <taxon>Pseudomonadati</taxon>
        <taxon>Bacteroidota</taxon>
        <taxon>Bacteroidia</taxon>
        <taxon>Bacteroidales</taxon>
        <taxon>Bacteroidaceae</taxon>
        <taxon>Bacteroides</taxon>
    </lineage>
</organism>
<evidence type="ECO:0000313" key="15">
    <source>
        <dbReference type="Proteomes" id="UP000263754"/>
    </source>
</evidence>
<dbReference type="Proteomes" id="UP000196329">
    <property type="component" value="Unassembled WGS sequence"/>
</dbReference>
<evidence type="ECO:0000313" key="10">
    <source>
        <dbReference type="EMBL" id="RHC72415.1"/>
    </source>
</evidence>
<dbReference type="Proteomes" id="UP000263754">
    <property type="component" value="Unassembled WGS sequence"/>
</dbReference>
<proteinExistence type="predicted"/>
<dbReference type="SUPFAM" id="SSF53474">
    <property type="entry name" value="alpha/beta-Hydrolases"/>
    <property type="match status" value="1"/>
</dbReference>